<dbReference type="Pfam" id="PF00905">
    <property type="entry name" value="Transpeptidase"/>
    <property type="match status" value="1"/>
</dbReference>
<dbReference type="InterPro" id="IPR050515">
    <property type="entry name" value="Beta-lactam/transpept"/>
</dbReference>
<evidence type="ECO:0000313" key="6">
    <source>
        <dbReference type="EMBL" id="OGH88293.1"/>
    </source>
</evidence>
<dbReference type="GO" id="GO:0008658">
    <property type="term" value="F:penicillin binding"/>
    <property type="evidence" value="ECO:0007669"/>
    <property type="project" value="InterPro"/>
</dbReference>
<dbReference type="Pfam" id="PF03717">
    <property type="entry name" value="PBP_dimer"/>
    <property type="match status" value="1"/>
</dbReference>
<dbReference type="PANTHER" id="PTHR30627:SF1">
    <property type="entry name" value="PEPTIDOGLYCAN D,D-TRANSPEPTIDASE FTSI"/>
    <property type="match status" value="1"/>
</dbReference>
<dbReference type="SUPFAM" id="SSF56519">
    <property type="entry name" value="Penicillin binding protein dimerisation domain"/>
    <property type="match status" value="1"/>
</dbReference>
<accession>A0A1F6NX50</accession>
<dbReference type="InterPro" id="IPR001460">
    <property type="entry name" value="PCN-bd_Tpept"/>
</dbReference>
<keyword evidence="3" id="KW-1133">Transmembrane helix</keyword>
<dbReference type="EMBL" id="MFQZ01000004">
    <property type="protein sequence ID" value="OGH88293.1"/>
    <property type="molecule type" value="Genomic_DNA"/>
</dbReference>
<dbReference type="InterPro" id="IPR005311">
    <property type="entry name" value="PBP_dimer"/>
</dbReference>
<evidence type="ECO:0000256" key="1">
    <source>
        <dbReference type="ARBA" id="ARBA00004370"/>
    </source>
</evidence>
<feature type="domain" description="Penicillin-binding protein dimerisation" evidence="5">
    <location>
        <begin position="56"/>
        <end position="214"/>
    </location>
</feature>
<keyword evidence="3" id="KW-0812">Transmembrane</keyword>
<sequence>MLTTADNLDKRITTLGAAILIVGLIIITKLFVLQVLEHNFYSTFALSTREIYRELYPERGKIFWSDSRTGETYLAAVNRQYWQIYAVPNEIDKGDIVSTTKAITNFLDITDKDKIIEIQNKLSKAGDPYEPIAKKITADIKDEIQTANLPGIYATPEDWRYYPENDLGGNILGFVRPVEQRRVGNYGVEGFLNETLAGSEGFIMGERSALGSLISLAGKTLKPAEAGADVVLTIDRALETEACAALYEGYKKFETESAALVMINPKTGAILAMCSFPSFDPNNYSKVEEARAFNNTAIFTAYEPGSVMKPLTVAMAIDQNLISPGTTFTDPCERIINGHKIKNAEGKCYHTITMTEALEQSVNLAMIHLEEILGRERFSSYAKKFGLGQKTGISAATEMAGDISSLDKTGEIYGANASFGQGFTATPLQFAAAYSALANEGRLPKPYLVSEIRYSDGRVEKTQPEIVEAVISARTAKLVTGMLVSVAENGHSRGARIPGYFIAGKTGTAQIAEKGGYSNETNHTFAGFGPAGNPKIVVVVKYEKPNVPWAESTATVAFKRIMDFAIKYYGLEKER</sequence>
<dbReference type="Gene3D" id="3.90.1310.10">
    <property type="entry name" value="Penicillin-binding protein 2a (Domain 2)"/>
    <property type="match status" value="1"/>
</dbReference>
<dbReference type="Gene3D" id="3.40.710.10">
    <property type="entry name" value="DD-peptidase/beta-lactamase superfamily"/>
    <property type="match status" value="1"/>
</dbReference>
<dbReference type="PANTHER" id="PTHR30627">
    <property type="entry name" value="PEPTIDOGLYCAN D,D-TRANSPEPTIDASE"/>
    <property type="match status" value="1"/>
</dbReference>
<feature type="domain" description="Penicillin-binding protein transpeptidase" evidence="4">
    <location>
        <begin position="259"/>
        <end position="563"/>
    </location>
</feature>
<dbReference type="GO" id="GO:0071555">
    <property type="term" value="P:cell wall organization"/>
    <property type="evidence" value="ECO:0007669"/>
    <property type="project" value="TreeGrafter"/>
</dbReference>
<evidence type="ECO:0000256" key="2">
    <source>
        <dbReference type="ARBA" id="ARBA00023136"/>
    </source>
</evidence>
<dbReference type="Proteomes" id="UP000177907">
    <property type="component" value="Unassembled WGS sequence"/>
</dbReference>
<reference evidence="6 7" key="1">
    <citation type="journal article" date="2016" name="Nat. Commun.">
        <title>Thousands of microbial genomes shed light on interconnected biogeochemical processes in an aquifer system.</title>
        <authorList>
            <person name="Anantharaman K."/>
            <person name="Brown C.T."/>
            <person name="Hug L.A."/>
            <person name="Sharon I."/>
            <person name="Castelle C.J."/>
            <person name="Probst A.J."/>
            <person name="Thomas B.C."/>
            <person name="Singh A."/>
            <person name="Wilkins M.J."/>
            <person name="Karaoz U."/>
            <person name="Brodie E.L."/>
            <person name="Williams K.H."/>
            <person name="Hubbard S.S."/>
            <person name="Banfield J.F."/>
        </authorList>
    </citation>
    <scope>NUCLEOTIDE SEQUENCE [LARGE SCALE GENOMIC DNA]</scope>
</reference>
<evidence type="ECO:0000259" key="5">
    <source>
        <dbReference type="Pfam" id="PF03717"/>
    </source>
</evidence>
<comment type="caution">
    <text evidence="6">The sequence shown here is derived from an EMBL/GenBank/DDBJ whole genome shotgun (WGS) entry which is preliminary data.</text>
</comment>
<organism evidence="6 7">
    <name type="scientific">Candidatus Magasanikbacteria bacterium RIFOXYC2_FULL_42_28</name>
    <dbReference type="NCBI Taxonomy" id="1798704"/>
    <lineage>
        <taxon>Bacteria</taxon>
        <taxon>Candidatus Magasanikiibacteriota</taxon>
    </lineage>
</organism>
<dbReference type="GO" id="GO:0005886">
    <property type="term" value="C:plasma membrane"/>
    <property type="evidence" value="ECO:0007669"/>
    <property type="project" value="TreeGrafter"/>
</dbReference>
<dbReference type="STRING" id="1798704.A3J93_02115"/>
<comment type="subcellular location">
    <subcellularLocation>
        <location evidence="1">Membrane</location>
    </subcellularLocation>
</comment>
<dbReference type="InterPro" id="IPR036138">
    <property type="entry name" value="PBP_dimer_sf"/>
</dbReference>
<gene>
    <name evidence="6" type="ORF">A3J93_02115</name>
</gene>
<evidence type="ECO:0000256" key="3">
    <source>
        <dbReference type="SAM" id="Phobius"/>
    </source>
</evidence>
<dbReference type="AlphaFoldDB" id="A0A1F6NX50"/>
<protein>
    <recommendedName>
        <fullName evidence="8">Penicillin-binding protein transpeptidase domain-containing protein</fullName>
    </recommendedName>
</protein>
<dbReference type="InterPro" id="IPR012338">
    <property type="entry name" value="Beta-lactam/transpept-like"/>
</dbReference>
<evidence type="ECO:0000313" key="7">
    <source>
        <dbReference type="Proteomes" id="UP000177907"/>
    </source>
</evidence>
<proteinExistence type="predicted"/>
<evidence type="ECO:0000259" key="4">
    <source>
        <dbReference type="Pfam" id="PF00905"/>
    </source>
</evidence>
<keyword evidence="2 3" id="KW-0472">Membrane</keyword>
<feature type="transmembrane region" description="Helical" evidence="3">
    <location>
        <begin position="12"/>
        <end position="32"/>
    </location>
</feature>
<evidence type="ECO:0008006" key="8">
    <source>
        <dbReference type="Google" id="ProtNLM"/>
    </source>
</evidence>
<name>A0A1F6NX50_9BACT</name>
<dbReference type="SUPFAM" id="SSF56601">
    <property type="entry name" value="beta-lactamase/transpeptidase-like"/>
    <property type="match status" value="1"/>
</dbReference>